<accession>A0A9J5YC47</accession>
<comment type="similarity">
    <text evidence="2">Belongs to the MLF family.</text>
</comment>
<evidence type="ECO:0000256" key="3">
    <source>
        <dbReference type="ARBA" id="ARBA00022490"/>
    </source>
</evidence>
<dbReference type="OrthoDB" id="8707547at2759"/>
<feature type="region of interest" description="Disordered" evidence="5">
    <location>
        <begin position="306"/>
        <end position="327"/>
    </location>
</feature>
<feature type="compositionally biased region" description="Acidic residues" evidence="5">
    <location>
        <begin position="16"/>
        <end position="27"/>
    </location>
</feature>
<gene>
    <name evidence="6" type="ORF">H5410_038970</name>
</gene>
<dbReference type="EMBL" id="JACXVP010000007">
    <property type="protein sequence ID" value="KAG5597738.1"/>
    <property type="molecule type" value="Genomic_DNA"/>
</dbReference>
<evidence type="ECO:0000256" key="1">
    <source>
        <dbReference type="ARBA" id="ARBA00004496"/>
    </source>
</evidence>
<feature type="compositionally biased region" description="Polar residues" evidence="5">
    <location>
        <begin position="310"/>
        <end position="323"/>
    </location>
</feature>
<evidence type="ECO:0000256" key="5">
    <source>
        <dbReference type="SAM" id="MobiDB-lite"/>
    </source>
</evidence>
<evidence type="ECO:0000313" key="7">
    <source>
        <dbReference type="Proteomes" id="UP000824120"/>
    </source>
</evidence>
<comment type="caution">
    <text evidence="6">The sequence shown here is derived from an EMBL/GenBank/DDBJ whole genome shotgun (WGS) entry which is preliminary data.</text>
</comment>
<evidence type="ECO:0000256" key="4">
    <source>
        <dbReference type="ARBA" id="ARBA00022553"/>
    </source>
</evidence>
<feature type="region of interest" description="Disordered" evidence="5">
    <location>
        <begin position="1"/>
        <end position="47"/>
    </location>
</feature>
<keyword evidence="4" id="KW-0597">Phosphoprotein</keyword>
<evidence type="ECO:0000256" key="2">
    <source>
        <dbReference type="ARBA" id="ARBA00008332"/>
    </source>
</evidence>
<dbReference type="Proteomes" id="UP000824120">
    <property type="component" value="Chromosome 7"/>
</dbReference>
<organism evidence="6 7">
    <name type="scientific">Solanum commersonii</name>
    <name type="common">Commerson's wild potato</name>
    <name type="synonym">Commerson's nightshade</name>
    <dbReference type="NCBI Taxonomy" id="4109"/>
    <lineage>
        <taxon>Eukaryota</taxon>
        <taxon>Viridiplantae</taxon>
        <taxon>Streptophyta</taxon>
        <taxon>Embryophyta</taxon>
        <taxon>Tracheophyta</taxon>
        <taxon>Spermatophyta</taxon>
        <taxon>Magnoliopsida</taxon>
        <taxon>eudicotyledons</taxon>
        <taxon>Gunneridae</taxon>
        <taxon>Pentapetalae</taxon>
        <taxon>asterids</taxon>
        <taxon>lamiids</taxon>
        <taxon>Solanales</taxon>
        <taxon>Solanaceae</taxon>
        <taxon>Solanoideae</taxon>
        <taxon>Solaneae</taxon>
        <taxon>Solanum</taxon>
    </lineage>
</organism>
<reference evidence="6 7" key="1">
    <citation type="submission" date="2020-09" db="EMBL/GenBank/DDBJ databases">
        <title>De no assembly of potato wild relative species, Solanum commersonii.</title>
        <authorList>
            <person name="Cho K."/>
        </authorList>
    </citation>
    <scope>NUCLEOTIDE SEQUENCE [LARGE SCALE GENOMIC DNA]</scope>
    <source>
        <strain evidence="6">LZ3.2</strain>
        <tissue evidence="6">Leaf</tissue>
    </source>
</reference>
<dbReference type="InterPro" id="IPR019376">
    <property type="entry name" value="Myeloid_leukemia_factor"/>
</dbReference>
<protein>
    <submittedName>
        <fullName evidence="6">Uncharacterized protein</fullName>
    </submittedName>
</protein>
<keyword evidence="7" id="KW-1185">Reference proteome</keyword>
<dbReference type="GO" id="GO:0005737">
    <property type="term" value="C:cytoplasm"/>
    <property type="evidence" value="ECO:0007669"/>
    <property type="project" value="UniProtKB-SubCell"/>
</dbReference>
<proteinExistence type="inferred from homology"/>
<dbReference type="PANTHER" id="PTHR13105">
    <property type="entry name" value="MYELOID LEUKEMIA FACTOR"/>
    <property type="match status" value="1"/>
</dbReference>
<comment type="subcellular location">
    <subcellularLocation>
        <location evidence="1">Cytoplasm</location>
    </subcellularLocation>
</comment>
<name>A0A9J5YC47_SOLCO</name>
<sequence length="334" mass="37299">MLHPSHESNRLVIQEFDTEDDDEDAPLEPDKENGDMNSSKKKRARAYANRNPLVEHPEDLTDGNSSFYFLDVGKKPRIVLPTDVRGNENGLGRWEGLAEVGLKVGPTLVFKRNWMQDHSKSKIISKDVTRGMKDMKLEGAQSKPQSMSYRRVTYGGIDGTYYTATTTRRAGNDGVCSLPLVSWLDILVPTGSDSSEVSTVVSSVIQDLESVTMNFCPNRDLILTDTKEFLIDIFLSFWKLASDGKVDTMQTLHNLEEDELAGFEQTWNVNANNEIPGWNSGFDFHANAGTSSNWLTNWEAGFRDPFSGVRPSNNSAQSATQSGRPKKVVRINIE</sequence>
<dbReference type="AlphaFoldDB" id="A0A9J5YC47"/>
<keyword evidence="3" id="KW-0963">Cytoplasm</keyword>
<evidence type="ECO:0000313" key="6">
    <source>
        <dbReference type="EMBL" id="KAG5597738.1"/>
    </source>
</evidence>